<keyword evidence="1" id="KW-1133">Transmembrane helix</keyword>
<gene>
    <name evidence="2" type="ORF">OMP40_38070</name>
</gene>
<proteinExistence type="predicted"/>
<organism evidence="2 3">
    <name type="scientific">Cohnella rhizosphaerae</name>
    <dbReference type="NCBI Taxonomy" id="1457232"/>
    <lineage>
        <taxon>Bacteria</taxon>
        <taxon>Bacillati</taxon>
        <taxon>Bacillota</taxon>
        <taxon>Bacilli</taxon>
        <taxon>Bacillales</taxon>
        <taxon>Paenibacillaceae</taxon>
        <taxon>Cohnella</taxon>
    </lineage>
</organism>
<dbReference type="RefSeq" id="WP_217594928.1">
    <property type="nucleotide sequence ID" value="NZ_JAPDIA010000009.1"/>
</dbReference>
<reference evidence="2" key="1">
    <citation type="submission" date="2022-10" db="EMBL/GenBank/DDBJ databases">
        <title>Comparative genomic analysis of Cohnella hashimotonis sp. nov., isolated from the International Space Station.</title>
        <authorList>
            <person name="Simpson A."/>
            <person name="Venkateswaran K."/>
        </authorList>
    </citation>
    <scope>NUCLEOTIDE SEQUENCE</scope>
    <source>
        <strain evidence="2">DSM 28161</strain>
    </source>
</reference>
<comment type="caution">
    <text evidence="2">The sequence shown here is derived from an EMBL/GenBank/DDBJ whole genome shotgun (WGS) entry which is preliminary data.</text>
</comment>
<evidence type="ECO:0000256" key="1">
    <source>
        <dbReference type="SAM" id="Phobius"/>
    </source>
</evidence>
<keyword evidence="1" id="KW-0472">Membrane</keyword>
<keyword evidence="1" id="KW-0812">Transmembrane</keyword>
<dbReference type="AlphaFoldDB" id="A0A9X4L5U0"/>
<feature type="transmembrane region" description="Helical" evidence="1">
    <location>
        <begin position="48"/>
        <end position="67"/>
    </location>
</feature>
<keyword evidence="3" id="KW-1185">Reference proteome</keyword>
<dbReference type="EMBL" id="JAPDIA010000009">
    <property type="protein sequence ID" value="MDG0814449.1"/>
    <property type="molecule type" value="Genomic_DNA"/>
</dbReference>
<evidence type="ECO:0000313" key="3">
    <source>
        <dbReference type="Proteomes" id="UP001153404"/>
    </source>
</evidence>
<protein>
    <submittedName>
        <fullName evidence="2">Uncharacterized protein</fullName>
    </submittedName>
</protein>
<dbReference type="Proteomes" id="UP001153404">
    <property type="component" value="Unassembled WGS sequence"/>
</dbReference>
<feature type="transmembrane region" description="Helical" evidence="1">
    <location>
        <begin position="6"/>
        <end position="27"/>
    </location>
</feature>
<accession>A0A9X4L5U0</accession>
<evidence type="ECO:0000313" key="2">
    <source>
        <dbReference type="EMBL" id="MDG0814449.1"/>
    </source>
</evidence>
<sequence>MSMVYLIGLVFIVMCAGFAGTLSVGWSKANRSENAGYGSGTGKKWTRLGLLYVLGVVIVLAVFFALLNR</sequence>
<name>A0A9X4L5U0_9BACL</name>